<dbReference type="GO" id="GO:0043737">
    <property type="term" value="F:deoxyribonuclease V activity"/>
    <property type="evidence" value="ECO:0007669"/>
    <property type="project" value="UniProtKB-UniRule"/>
</dbReference>
<dbReference type="GO" id="GO:0003727">
    <property type="term" value="F:single-stranded RNA binding"/>
    <property type="evidence" value="ECO:0007669"/>
    <property type="project" value="TreeGrafter"/>
</dbReference>
<feature type="site" description="Interaction with target DNA" evidence="6">
    <location>
        <position position="81"/>
    </location>
</feature>
<dbReference type="Pfam" id="PF04493">
    <property type="entry name" value="Endonuclease_5"/>
    <property type="match status" value="1"/>
</dbReference>
<evidence type="ECO:0000256" key="3">
    <source>
        <dbReference type="ARBA" id="ARBA00022722"/>
    </source>
</evidence>
<dbReference type="GO" id="GO:0006281">
    <property type="term" value="P:DNA repair"/>
    <property type="evidence" value="ECO:0007669"/>
    <property type="project" value="UniProtKB-UniRule"/>
</dbReference>
<keyword evidence="4 6" id="KW-0255">Endonuclease</keyword>
<dbReference type="PANTHER" id="PTHR28511:SF1">
    <property type="entry name" value="ENDONUCLEASE V"/>
    <property type="match status" value="1"/>
</dbReference>
<dbReference type="PANTHER" id="PTHR28511">
    <property type="entry name" value="ENDONUCLEASE V"/>
    <property type="match status" value="1"/>
</dbReference>
<keyword evidence="6" id="KW-0460">Magnesium</keyword>
<evidence type="ECO:0000256" key="1">
    <source>
        <dbReference type="ARBA" id="ARBA00004496"/>
    </source>
</evidence>
<comment type="catalytic activity">
    <reaction evidence="6">
        <text>Endonucleolytic cleavage at apurinic or apyrimidinic sites to products with a 5'-phosphate.</text>
        <dbReference type="EC" id="3.1.21.7"/>
    </reaction>
</comment>
<comment type="similarity">
    <text evidence="6">Belongs to the endonuclease V family.</text>
</comment>
<evidence type="ECO:0000256" key="6">
    <source>
        <dbReference type="HAMAP-Rule" id="MF_00801"/>
    </source>
</evidence>
<dbReference type="GO" id="GO:0000287">
    <property type="term" value="F:magnesium ion binding"/>
    <property type="evidence" value="ECO:0007669"/>
    <property type="project" value="UniProtKB-UniRule"/>
</dbReference>
<evidence type="ECO:0000256" key="2">
    <source>
        <dbReference type="ARBA" id="ARBA00022490"/>
    </source>
</evidence>
<keyword evidence="2 6" id="KW-0963">Cytoplasm</keyword>
<proteinExistence type="inferred from homology"/>
<dbReference type="GO" id="GO:0016891">
    <property type="term" value="F:RNA endonuclease activity producing 5'-phosphomonoesters, hydrolytic mechanism"/>
    <property type="evidence" value="ECO:0007669"/>
    <property type="project" value="TreeGrafter"/>
</dbReference>
<dbReference type="AlphaFoldDB" id="A0A6J4USL7"/>
<comment type="subcellular location">
    <subcellularLocation>
        <location evidence="1 6">Cytoplasm</location>
    </subcellularLocation>
</comment>
<comment type="function">
    <text evidence="6">DNA repair enzyme involved in the repair of deaminated bases. Selectively cleaves double-stranded DNA at the second phosphodiester bond 3' to a deoxyinosine leaving behind the intact lesion on the nicked DNA.</text>
</comment>
<dbReference type="EC" id="3.1.21.7" evidence="6"/>
<dbReference type="HAMAP" id="MF_00801">
    <property type="entry name" value="Endonuclease_5"/>
    <property type="match status" value="1"/>
</dbReference>
<dbReference type="CDD" id="cd06559">
    <property type="entry name" value="Endonuclease_V"/>
    <property type="match status" value="1"/>
</dbReference>
<keyword evidence="6" id="KW-0479">Metal-binding</keyword>
<comment type="cofactor">
    <cofactor evidence="6">
        <name>Mg(2+)</name>
        <dbReference type="ChEBI" id="CHEBI:18420"/>
    </cofactor>
</comment>
<keyword evidence="5 6" id="KW-0378">Hydrolase</keyword>
<reference evidence="7" key="1">
    <citation type="submission" date="2020-02" db="EMBL/GenBank/DDBJ databases">
        <authorList>
            <person name="Meier V. D."/>
        </authorList>
    </citation>
    <scope>NUCLEOTIDE SEQUENCE</scope>
    <source>
        <strain evidence="7">AVDCRST_MAG18</strain>
    </source>
</reference>
<gene>
    <name evidence="6" type="primary">nfi</name>
    <name evidence="7" type="ORF">AVDCRST_MAG18-887</name>
</gene>
<evidence type="ECO:0000256" key="5">
    <source>
        <dbReference type="ARBA" id="ARBA00022801"/>
    </source>
</evidence>
<keyword evidence="6" id="KW-0234">DNA repair</keyword>
<feature type="binding site" evidence="6">
    <location>
        <position position="45"/>
    </location>
    <ligand>
        <name>Mg(2+)</name>
        <dbReference type="ChEBI" id="CHEBI:18420"/>
    </ligand>
</feature>
<sequence>MRINRVYLPDQGQRPEEAAALQMRWAKQVVEAPLAEPPTLVAGCDVHLRGDLGRATIAVLRFPSLELVETVHGEATVSFPYVPGFLSWREIPPIAVALGRLTVRPDVLFADGQGLAHPRGFGLACHLGLLSGLPTLGCAKSILRGDHDPLAEGRGAQAPLIYRGRVVGTAVRSKDRVKPLYVSVGNRITLDEATDLVLRAGVKHRLPEPSRLAHLAAQAWARGEDD</sequence>
<name>A0A6J4USL7_9BACT</name>
<keyword evidence="3 6" id="KW-0540">Nuclease</keyword>
<evidence type="ECO:0000256" key="4">
    <source>
        <dbReference type="ARBA" id="ARBA00022759"/>
    </source>
</evidence>
<keyword evidence="6" id="KW-0227">DNA damage</keyword>
<dbReference type="Gene3D" id="3.30.2170.10">
    <property type="entry name" value="archaeoglobus fulgidus dsm 4304 superfamily"/>
    <property type="match status" value="1"/>
</dbReference>
<organism evidence="7">
    <name type="scientific">uncultured Thermomicrobiales bacterium</name>
    <dbReference type="NCBI Taxonomy" id="1645740"/>
    <lineage>
        <taxon>Bacteria</taxon>
        <taxon>Pseudomonadati</taxon>
        <taxon>Thermomicrobiota</taxon>
        <taxon>Thermomicrobia</taxon>
        <taxon>Thermomicrobiales</taxon>
        <taxon>environmental samples</taxon>
    </lineage>
</organism>
<feature type="binding site" evidence="6">
    <location>
        <position position="111"/>
    </location>
    <ligand>
        <name>Mg(2+)</name>
        <dbReference type="ChEBI" id="CHEBI:18420"/>
    </ligand>
</feature>
<dbReference type="InterPro" id="IPR007581">
    <property type="entry name" value="Endonuclease-V"/>
</dbReference>
<dbReference type="EMBL" id="CADCWN010000062">
    <property type="protein sequence ID" value="CAA9558628.1"/>
    <property type="molecule type" value="Genomic_DNA"/>
</dbReference>
<protein>
    <recommendedName>
        <fullName evidence="6">Endonuclease V</fullName>
        <ecNumber evidence="6">3.1.21.7</ecNumber>
    </recommendedName>
    <alternativeName>
        <fullName evidence="6">Deoxyinosine 3'endonuclease</fullName>
    </alternativeName>
    <alternativeName>
        <fullName evidence="6">Deoxyribonuclease V</fullName>
        <shortName evidence="6">DNase V</shortName>
    </alternativeName>
</protein>
<dbReference type="GO" id="GO:0005737">
    <property type="term" value="C:cytoplasm"/>
    <property type="evidence" value="ECO:0007669"/>
    <property type="project" value="UniProtKB-SubCell"/>
</dbReference>
<evidence type="ECO:0000313" key="7">
    <source>
        <dbReference type="EMBL" id="CAA9558628.1"/>
    </source>
</evidence>
<accession>A0A6J4USL7</accession>